<feature type="domain" description="Endonuclease/exonuclease/phosphatase" evidence="1">
    <location>
        <begin position="54"/>
        <end position="171"/>
    </location>
</feature>
<dbReference type="PANTHER" id="PTHR33395">
    <property type="entry name" value="TRANSCRIPTASE, PUTATIVE-RELATED-RELATED"/>
    <property type="match status" value="1"/>
</dbReference>
<dbReference type="GO" id="GO:0003824">
    <property type="term" value="F:catalytic activity"/>
    <property type="evidence" value="ECO:0007669"/>
    <property type="project" value="InterPro"/>
</dbReference>
<evidence type="ECO:0000313" key="3">
    <source>
        <dbReference type="Proteomes" id="UP001249851"/>
    </source>
</evidence>
<keyword evidence="3" id="KW-1185">Reference proteome</keyword>
<gene>
    <name evidence="2" type="ORF">P5673_010471</name>
</gene>
<accession>A0AAD9V977</accession>
<dbReference type="AlphaFoldDB" id="A0AAD9V977"/>
<dbReference type="EMBL" id="JARQWQ010000019">
    <property type="protein sequence ID" value="KAK2565415.1"/>
    <property type="molecule type" value="Genomic_DNA"/>
</dbReference>
<dbReference type="PANTHER" id="PTHR33395:SF22">
    <property type="entry name" value="REVERSE TRANSCRIPTASE DOMAIN-CONTAINING PROTEIN"/>
    <property type="match status" value="1"/>
</dbReference>
<dbReference type="Proteomes" id="UP001249851">
    <property type="component" value="Unassembled WGS sequence"/>
</dbReference>
<proteinExistence type="predicted"/>
<comment type="caution">
    <text evidence="2">The sequence shown here is derived from an EMBL/GenBank/DDBJ whole genome shotgun (WGS) entry which is preliminary data.</text>
</comment>
<organism evidence="2 3">
    <name type="scientific">Acropora cervicornis</name>
    <name type="common">Staghorn coral</name>
    <dbReference type="NCBI Taxonomy" id="6130"/>
    <lineage>
        <taxon>Eukaryota</taxon>
        <taxon>Metazoa</taxon>
        <taxon>Cnidaria</taxon>
        <taxon>Anthozoa</taxon>
        <taxon>Hexacorallia</taxon>
        <taxon>Scleractinia</taxon>
        <taxon>Astrocoeniina</taxon>
        <taxon>Acroporidae</taxon>
        <taxon>Acropora</taxon>
    </lineage>
</organism>
<reference evidence="2" key="1">
    <citation type="journal article" date="2023" name="G3 (Bethesda)">
        <title>Whole genome assembly and annotation of the endangered Caribbean coral Acropora cervicornis.</title>
        <authorList>
            <person name="Selwyn J.D."/>
            <person name="Vollmer S.V."/>
        </authorList>
    </citation>
    <scope>NUCLEOTIDE SEQUENCE</scope>
    <source>
        <strain evidence="2">K2</strain>
    </source>
</reference>
<dbReference type="SUPFAM" id="SSF56219">
    <property type="entry name" value="DNase I-like"/>
    <property type="match status" value="1"/>
</dbReference>
<dbReference type="InterPro" id="IPR036691">
    <property type="entry name" value="Endo/exonu/phosph_ase_sf"/>
</dbReference>
<reference evidence="2" key="2">
    <citation type="journal article" date="2023" name="Science">
        <title>Genomic signatures of disease resistance in endangered staghorn corals.</title>
        <authorList>
            <person name="Vollmer S.V."/>
            <person name="Selwyn J.D."/>
            <person name="Despard B.A."/>
            <person name="Roesel C.L."/>
        </authorList>
    </citation>
    <scope>NUCLEOTIDE SEQUENCE</scope>
    <source>
        <strain evidence="2">K2</strain>
    </source>
</reference>
<dbReference type="GO" id="GO:0031012">
    <property type="term" value="C:extracellular matrix"/>
    <property type="evidence" value="ECO:0007669"/>
    <property type="project" value="TreeGrafter"/>
</dbReference>
<evidence type="ECO:0000313" key="2">
    <source>
        <dbReference type="EMBL" id="KAK2565415.1"/>
    </source>
</evidence>
<sequence length="273" mass="31055">MFSARTELIGLVVVFSKPLRRISSSTTEMTWTQTVKFYGLNVKSKVTSPSKSILLGSLYRPHSSDMASLIELDVSLSKIGNLINANSVNLGGDFNAPNIKFSWGSSQVLDHLATSERLMELANEYDLEPLVKEPTRIKGNTRNILDLVFTNNNTTVNTVKITPGISDHDIVFFTVNLAPKKTHLAKRKIYIRKRTDQEKLNQQLRSFAAQFESSSTNMSVDGKWKVFVQTITSIMDDSIPHKLSRSRSNLRWFNRSLRKQTRKKQRLYNKAKK</sequence>
<protein>
    <recommendedName>
        <fullName evidence="1">Endonuclease/exonuclease/phosphatase domain-containing protein</fullName>
    </recommendedName>
</protein>
<name>A0AAD9V977_ACRCE</name>
<evidence type="ECO:0000259" key="1">
    <source>
        <dbReference type="Pfam" id="PF14529"/>
    </source>
</evidence>
<dbReference type="Pfam" id="PF14529">
    <property type="entry name" value="Exo_endo_phos_2"/>
    <property type="match status" value="1"/>
</dbReference>
<dbReference type="InterPro" id="IPR005135">
    <property type="entry name" value="Endo/exonuclease/phosphatase"/>
</dbReference>
<dbReference type="Gene3D" id="3.60.10.10">
    <property type="entry name" value="Endonuclease/exonuclease/phosphatase"/>
    <property type="match status" value="1"/>
</dbReference>